<keyword evidence="5 7" id="KW-0862">Zinc</keyword>
<dbReference type="Gene3D" id="2.30.30.20">
    <property type="entry name" value="Aspartate carbamoyltransferase regulatory subunit, C-terminal domain"/>
    <property type="match status" value="1"/>
</dbReference>
<evidence type="ECO:0000313" key="11">
    <source>
        <dbReference type="Proteomes" id="UP000832011"/>
    </source>
</evidence>
<dbReference type="NCBIfam" id="TIGR00240">
    <property type="entry name" value="ATCase_reg"/>
    <property type="match status" value="1"/>
</dbReference>
<feature type="binding site" evidence="7">
    <location>
        <position position="140"/>
    </location>
    <ligand>
        <name>Zn(2+)</name>
        <dbReference type="ChEBI" id="CHEBI:29105"/>
    </ligand>
</feature>
<dbReference type="InterPro" id="IPR002801">
    <property type="entry name" value="Asp_carbamoylTrfase_reg"/>
</dbReference>
<feature type="binding site" evidence="7">
    <location>
        <position position="137"/>
    </location>
    <ligand>
        <name>Zn(2+)</name>
        <dbReference type="ChEBI" id="CHEBI:29105"/>
    </ligand>
</feature>
<keyword evidence="4 7" id="KW-0479">Metal-binding</keyword>
<comment type="function">
    <text evidence="1 7">Involved in allosteric regulation of aspartate carbamoyltransferase.</text>
</comment>
<comment type="cofactor">
    <cofactor evidence="7">
        <name>Zn(2+)</name>
        <dbReference type="ChEBI" id="CHEBI:29105"/>
    </cofactor>
    <text evidence="7">Binds 1 zinc ion per subunit.</text>
</comment>
<dbReference type="SUPFAM" id="SSF57825">
    <property type="entry name" value="Aspartate carbamoyltransferase, Regulatory-chain, C-terminal domain"/>
    <property type="match status" value="1"/>
</dbReference>
<dbReference type="InterPro" id="IPR036792">
    <property type="entry name" value="Asp_carbatrfase_reg_C_sf"/>
</dbReference>
<name>A0ABY4E6P0_9NEIS</name>
<evidence type="ECO:0000256" key="4">
    <source>
        <dbReference type="ARBA" id="ARBA00022723"/>
    </source>
</evidence>
<evidence type="ECO:0000256" key="1">
    <source>
        <dbReference type="ARBA" id="ARBA00002565"/>
    </source>
</evidence>
<keyword evidence="10" id="KW-0808">Transferase</keyword>
<feature type="domain" description="Aspartate carbamoyltransferase regulatory subunit N-terminal" evidence="8">
    <location>
        <begin position="7"/>
        <end position="96"/>
    </location>
</feature>
<comment type="similarity">
    <text evidence="2 7">Belongs to the PyrI family.</text>
</comment>
<keyword evidence="11" id="KW-1185">Reference proteome</keyword>
<dbReference type="SUPFAM" id="SSF54893">
    <property type="entry name" value="Aspartate carbamoyltransferase, Regulatory-chain, N-terminal domain"/>
    <property type="match status" value="1"/>
</dbReference>
<dbReference type="Gene3D" id="3.30.70.140">
    <property type="entry name" value="Aspartate carbamoyltransferase regulatory subunit, N-terminal domain"/>
    <property type="match status" value="1"/>
</dbReference>
<gene>
    <name evidence="7 10" type="primary">pyrI</name>
    <name evidence="10" type="ORF">LVJ82_08620</name>
</gene>
<dbReference type="HAMAP" id="MF_00002">
    <property type="entry name" value="Asp_carb_tr_reg"/>
    <property type="match status" value="1"/>
</dbReference>
<dbReference type="RefSeq" id="WP_058305217.1">
    <property type="nucleotide sequence ID" value="NZ_CABKVG010000006.1"/>
</dbReference>
<feature type="binding site" evidence="7">
    <location>
        <position position="113"/>
    </location>
    <ligand>
        <name>Zn(2+)</name>
        <dbReference type="ChEBI" id="CHEBI:29105"/>
    </ligand>
</feature>
<evidence type="ECO:0000256" key="6">
    <source>
        <dbReference type="ARBA" id="ARBA00022975"/>
    </source>
</evidence>
<evidence type="ECO:0000259" key="9">
    <source>
        <dbReference type="Pfam" id="PF02748"/>
    </source>
</evidence>
<evidence type="ECO:0000256" key="3">
    <source>
        <dbReference type="ARBA" id="ARBA00021764"/>
    </source>
</evidence>
<dbReference type="InterPro" id="IPR036793">
    <property type="entry name" value="Asp_carbatrfase_reg_N_sf"/>
</dbReference>
<dbReference type="GO" id="GO:0004070">
    <property type="term" value="F:aspartate carbamoyltransferase activity"/>
    <property type="evidence" value="ECO:0007669"/>
    <property type="project" value="UniProtKB-EC"/>
</dbReference>
<dbReference type="Proteomes" id="UP000832011">
    <property type="component" value="Chromosome"/>
</dbReference>
<evidence type="ECO:0000256" key="5">
    <source>
        <dbReference type="ARBA" id="ARBA00022833"/>
    </source>
</evidence>
<reference evidence="10 11" key="1">
    <citation type="journal article" date="2022" name="Res Sq">
        <title>Evolution of multicellular longitudinally dividing oral cavity symbionts (Neisseriaceae).</title>
        <authorList>
            <person name="Nyongesa S."/>
            <person name="Weber P."/>
            <person name="Bernet E."/>
            <person name="Pullido F."/>
            <person name="Nieckarz M."/>
            <person name="Delaby M."/>
            <person name="Nieves C."/>
            <person name="Viehboeck T."/>
            <person name="Krause N."/>
            <person name="Rivera-Millot A."/>
            <person name="Nakamura A."/>
            <person name="Vischer N."/>
            <person name="VanNieuwenhze M."/>
            <person name="Brun Y."/>
            <person name="Cava F."/>
            <person name="Bulgheresi S."/>
            <person name="Veyrier F."/>
        </authorList>
    </citation>
    <scope>NUCLEOTIDE SEQUENCE [LARGE SCALE GENOMIC DNA]</scope>
    <source>
        <strain evidence="10 11">SN4</strain>
    </source>
</reference>
<dbReference type="PANTHER" id="PTHR35805:SF1">
    <property type="entry name" value="ASPARTATE CARBAMOYLTRANSFERASE REGULATORY CHAIN"/>
    <property type="match status" value="1"/>
</dbReference>
<keyword evidence="6 7" id="KW-0665">Pyrimidine biosynthesis</keyword>
<dbReference type="Pfam" id="PF01948">
    <property type="entry name" value="PyrI"/>
    <property type="match status" value="1"/>
</dbReference>
<dbReference type="InterPro" id="IPR020542">
    <property type="entry name" value="Asp_carbamoyltrfase_reg_C"/>
</dbReference>
<feature type="binding site" evidence="7">
    <location>
        <position position="108"/>
    </location>
    <ligand>
        <name>Zn(2+)</name>
        <dbReference type="ChEBI" id="CHEBI:29105"/>
    </ligand>
</feature>
<sequence>MNTQQRSVEAICDGTVIDHIPAGLGLVILRQFGLNDLGERVTVGFNLSSKNMGHKDIIKVENVRFDTAQANRLALFAPNATVNVITDYQVVEKLSLNLPEQVKGLFRCPNDNCASHKEPVISSFKVKTANGETKLRCHYCEKTYPRQAVTEN</sequence>
<feature type="domain" description="Aspartate carbamoyltransferase regulatory subunit C-terminal" evidence="9">
    <location>
        <begin position="101"/>
        <end position="148"/>
    </location>
</feature>
<proteinExistence type="inferred from homology"/>
<dbReference type="Pfam" id="PF02748">
    <property type="entry name" value="PyrI_C"/>
    <property type="match status" value="1"/>
</dbReference>
<protein>
    <recommendedName>
        <fullName evidence="3 7">Aspartate carbamoyltransferase regulatory chain</fullName>
    </recommendedName>
</protein>
<dbReference type="InterPro" id="IPR020545">
    <property type="entry name" value="Asp_carbamoyltransf_reg_N"/>
</dbReference>
<accession>A0ABY4E6P0</accession>
<evidence type="ECO:0000313" key="10">
    <source>
        <dbReference type="EMBL" id="UOO91011.1"/>
    </source>
</evidence>
<dbReference type="PANTHER" id="PTHR35805">
    <property type="entry name" value="ASPARTATE CARBAMOYLTRANSFERASE REGULATORY CHAIN"/>
    <property type="match status" value="1"/>
</dbReference>
<evidence type="ECO:0000256" key="2">
    <source>
        <dbReference type="ARBA" id="ARBA00010498"/>
    </source>
</evidence>
<organism evidence="10 11">
    <name type="scientific">Vitreoscilla massiliensis</name>
    <dbReference type="NCBI Taxonomy" id="1689272"/>
    <lineage>
        <taxon>Bacteria</taxon>
        <taxon>Pseudomonadati</taxon>
        <taxon>Pseudomonadota</taxon>
        <taxon>Betaproteobacteria</taxon>
        <taxon>Neisseriales</taxon>
        <taxon>Neisseriaceae</taxon>
        <taxon>Vitreoscilla</taxon>
    </lineage>
</organism>
<evidence type="ECO:0000256" key="7">
    <source>
        <dbReference type="HAMAP-Rule" id="MF_00002"/>
    </source>
</evidence>
<evidence type="ECO:0000259" key="8">
    <source>
        <dbReference type="Pfam" id="PF01948"/>
    </source>
</evidence>
<comment type="subunit">
    <text evidence="7">Contains catalytic and regulatory chains.</text>
</comment>
<dbReference type="EMBL" id="CP091511">
    <property type="protein sequence ID" value="UOO91011.1"/>
    <property type="molecule type" value="Genomic_DNA"/>
</dbReference>